<comment type="subcellular location">
    <subcellularLocation>
        <location evidence="1">Membrane</location>
        <topology evidence="1">Multi-pass membrane protein</topology>
    </subcellularLocation>
</comment>
<feature type="transmembrane region" description="Helical" evidence="5">
    <location>
        <begin position="476"/>
        <end position="496"/>
    </location>
</feature>
<dbReference type="GO" id="GO:0022857">
    <property type="term" value="F:transmembrane transporter activity"/>
    <property type="evidence" value="ECO:0007669"/>
    <property type="project" value="InterPro"/>
</dbReference>
<evidence type="ECO:0000256" key="1">
    <source>
        <dbReference type="ARBA" id="ARBA00004141"/>
    </source>
</evidence>
<gene>
    <name evidence="8" type="ORF">EV356DRAFT_392499</name>
</gene>
<evidence type="ECO:0000256" key="4">
    <source>
        <dbReference type="ARBA" id="ARBA00023136"/>
    </source>
</evidence>
<feature type="transmembrane region" description="Helical" evidence="5">
    <location>
        <begin position="339"/>
        <end position="360"/>
    </location>
</feature>
<dbReference type="PRINTS" id="PR01036">
    <property type="entry name" value="TCRTETB"/>
</dbReference>
<proteinExistence type="predicted"/>
<feature type="transmembrane region" description="Helical" evidence="5">
    <location>
        <begin position="409"/>
        <end position="428"/>
    </location>
</feature>
<feature type="transmembrane region" description="Helical" evidence="5">
    <location>
        <begin position="65"/>
        <end position="83"/>
    </location>
</feature>
<dbReference type="InterPro" id="IPR020846">
    <property type="entry name" value="MFS_dom"/>
</dbReference>
<sequence>MSWLCVSLLLSTLETTIVSTALVSITNELNGFAQRDWIVTSYLLTYTGFLTIYAKFSDIFGRKCLILLALLLFILFSILSGLSDSVLTLIILRAFQGLGGSGIYSMVMVITPQVVPRRELSKYMAIISSVFALASILGPLLGGAITHHSKDWRWVFYLNGPVGAVAMLLLIIFLPATAADTAMFMLIRKRVHNHAWHRVDFIGAFLLLSASVLLVFVLEEAGARFAWDSAAMISSLVCACICWILFPLWEHYVDRPQSTQEPVFLIRLLKDRMISGMMLYAFFTGFPFMVVIVNLPQRFQAINAVSPLLAGVYLMPLLLCSPLASGLSGYLVSNLKIPPFYLIVAGSILQLVGVCLLGSLPSVPLHLEKQQFGYEVIMGLGFGIGLSTILIMTPLVVEDKDMAVTMGALTQIRVLGGTLGLAICSSIFNNHVSSKLRNIIDPVELSKISDSASNINSLREPQRNQIRVTFADAYSLQMHVVAAFSGLVFLVSFLMWERHPRKVEDRNLE</sequence>
<dbReference type="Pfam" id="PF07690">
    <property type="entry name" value="MFS_1"/>
    <property type="match status" value="1"/>
</dbReference>
<keyword evidence="4 5" id="KW-0472">Membrane</keyword>
<keyword evidence="9" id="KW-1185">Reference proteome</keyword>
<feature type="domain" description="Major facilitator superfamily (MFS) profile" evidence="7">
    <location>
        <begin position="1"/>
        <end position="500"/>
    </location>
</feature>
<dbReference type="PROSITE" id="PS50850">
    <property type="entry name" value="MFS"/>
    <property type="match status" value="1"/>
</dbReference>
<evidence type="ECO:0000313" key="8">
    <source>
        <dbReference type="EMBL" id="KAF2229265.1"/>
    </source>
</evidence>
<name>A0A6A6GU58_VIRVR</name>
<dbReference type="PANTHER" id="PTHR23501:SF43">
    <property type="entry name" value="MULTIDRUG TRANSPORTER, PUTATIVE (AFU_ORTHOLOGUE AFUA_6G03040)-RELATED"/>
    <property type="match status" value="1"/>
</dbReference>
<dbReference type="InterPro" id="IPR036259">
    <property type="entry name" value="MFS_trans_sf"/>
</dbReference>
<feature type="transmembrane region" description="Helical" evidence="5">
    <location>
        <begin position="308"/>
        <end position="332"/>
    </location>
</feature>
<dbReference type="GO" id="GO:0005886">
    <property type="term" value="C:plasma membrane"/>
    <property type="evidence" value="ECO:0007669"/>
    <property type="project" value="TreeGrafter"/>
</dbReference>
<protein>
    <submittedName>
        <fullName evidence="8">MFS general substrate transporter</fullName>
    </submittedName>
</protein>
<keyword evidence="3 5" id="KW-1133">Transmembrane helix</keyword>
<evidence type="ECO:0000259" key="7">
    <source>
        <dbReference type="PROSITE" id="PS50850"/>
    </source>
</evidence>
<feature type="transmembrane region" description="Helical" evidence="5">
    <location>
        <begin position="165"/>
        <end position="187"/>
    </location>
</feature>
<evidence type="ECO:0000256" key="6">
    <source>
        <dbReference type="SAM" id="SignalP"/>
    </source>
</evidence>
<dbReference type="AlphaFoldDB" id="A0A6A6GU58"/>
<feature type="signal peptide" evidence="6">
    <location>
        <begin position="1"/>
        <end position="19"/>
    </location>
</feature>
<dbReference type="Gene3D" id="1.20.1720.10">
    <property type="entry name" value="Multidrug resistance protein D"/>
    <property type="match status" value="1"/>
</dbReference>
<feature type="transmembrane region" description="Helical" evidence="5">
    <location>
        <begin position="230"/>
        <end position="249"/>
    </location>
</feature>
<keyword evidence="6" id="KW-0732">Signal</keyword>
<evidence type="ECO:0000256" key="3">
    <source>
        <dbReference type="ARBA" id="ARBA00022989"/>
    </source>
</evidence>
<evidence type="ECO:0000313" key="9">
    <source>
        <dbReference type="Proteomes" id="UP000800092"/>
    </source>
</evidence>
<dbReference type="Gene3D" id="1.20.1250.20">
    <property type="entry name" value="MFS general substrate transporter like domains"/>
    <property type="match status" value="1"/>
</dbReference>
<dbReference type="EMBL" id="ML991869">
    <property type="protein sequence ID" value="KAF2229265.1"/>
    <property type="molecule type" value="Genomic_DNA"/>
</dbReference>
<dbReference type="OrthoDB" id="440553at2759"/>
<dbReference type="Proteomes" id="UP000800092">
    <property type="component" value="Unassembled WGS sequence"/>
</dbReference>
<feature type="transmembrane region" description="Helical" evidence="5">
    <location>
        <begin position="123"/>
        <end position="145"/>
    </location>
</feature>
<accession>A0A6A6GU58</accession>
<evidence type="ECO:0000256" key="5">
    <source>
        <dbReference type="SAM" id="Phobius"/>
    </source>
</evidence>
<organism evidence="8 9">
    <name type="scientific">Viridothelium virens</name>
    <name type="common">Speckled blister lichen</name>
    <name type="synonym">Trypethelium virens</name>
    <dbReference type="NCBI Taxonomy" id="1048519"/>
    <lineage>
        <taxon>Eukaryota</taxon>
        <taxon>Fungi</taxon>
        <taxon>Dikarya</taxon>
        <taxon>Ascomycota</taxon>
        <taxon>Pezizomycotina</taxon>
        <taxon>Dothideomycetes</taxon>
        <taxon>Dothideomycetes incertae sedis</taxon>
        <taxon>Trypetheliales</taxon>
        <taxon>Trypetheliaceae</taxon>
        <taxon>Viridothelium</taxon>
    </lineage>
</organism>
<evidence type="ECO:0000256" key="2">
    <source>
        <dbReference type="ARBA" id="ARBA00022692"/>
    </source>
</evidence>
<feature type="transmembrane region" description="Helical" evidence="5">
    <location>
        <begin position="89"/>
        <end position="111"/>
    </location>
</feature>
<feature type="transmembrane region" description="Helical" evidence="5">
    <location>
        <begin position="372"/>
        <end position="397"/>
    </location>
</feature>
<keyword evidence="2 5" id="KW-0812">Transmembrane</keyword>
<feature type="chain" id="PRO_5025638069" evidence="6">
    <location>
        <begin position="20"/>
        <end position="509"/>
    </location>
</feature>
<dbReference type="SUPFAM" id="SSF103473">
    <property type="entry name" value="MFS general substrate transporter"/>
    <property type="match status" value="1"/>
</dbReference>
<dbReference type="InterPro" id="IPR011701">
    <property type="entry name" value="MFS"/>
</dbReference>
<feature type="transmembrane region" description="Helical" evidence="5">
    <location>
        <begin position="199"/>
        <end position="218"/>
    </location>
</feature>
<dbReference type="PANTHER" id="PTHR23501">
    <property type="entry name" value="MAJOR FACILITATOR SUPERFAMILY"/>
    <property type="match status" value="1"/>
</dbReference>
<feature type="transmembrane region" description="Helical" evidence="5">
    <location>
        <begin position="37"/>
        <end position="53"/>
    </location>
</feature>
<reference evidence="8" key="1">
    <citation type="journal article" date="2020" name="Stud. Mycol.">
        <title>101 Dothideomycetes genomes: a test case for predicting lifestyles and emergence of pathogens.</title>
        <authorList>
            <person name="Haridas S."/>
            <person name="Albert R."/>
            <person name="Binder M."/>
            <person name="Bloem J."/>
            <person name="Labutti K."/>
            <person name="Salamov A."/>
            <person name="Andreopoulos B."/>
            <person name="Baker S."/>
            <person name="Barry K."/>
            <person name="Bills G."/>
            <person name="Bluhm B."/>
            <person name="Cannon C."/>
            <person name="Castanera R."/>
            <person name="Culley D."/>
            <person name="Daum C."/>
            <person name="Ezra D."/>
            <person name="Gonzalez J."/>
            <person name="Henrissat B."/>
            <person name="Kuo A."/>
            <person name="Liang C."/>
            <person name="Lipzen A."/>
            <person name="Lutzoni F."/>
            <person name="Magnuson J."/>
            <person name="Mondo S."/>
            <person name="Nolan M."/>
            <person name="Ohm R."/>
            <person name="Pangilinan J."/>
            <person name="Park H.-J."/>
            <person name="Ramirez L."/>
            <person name="Alfaro M."/>
            <person name="Sun H."/>
            <person name="Tritt A."/>
            <person name="Yoshinaga Y."/>
            <person name="Zwiers L.-H."/>
            <person name="Turgeon B."/>
            <person name="Goodwin S."/>
            <person name="Spatafora J."/>
            <person name="Crous P."/>
            <person name="Grigoriev I."/>
        </authorList>
    </citation>
    <scope>NUCLEOTIDE SEQUENCE</scope>
    <source>
        <strain evidence="8">Tuck. ex Michener</strain>
    </source>
</reference>
<feature type="transmembrane region" description="Helical" evidence="5">
    <location>
        <begin position="277"/>
        <end position="296"/>
    </location>
</feature>